<keyword evidence="2" id="KW-0012">Acyltransferase</keyword>
<evidence type="ECO:0000256" key="2">
    <source>
        <dbReference type="ARBA" id="ARBA00023315"/>
    </source>
</evidence>
<dbReference type="GO" id="GO:0016747">
    <property type="term" value="F:acyltransferase activity, transferring groups other than amino-acyl groups"/>
    <property type="evidence" value="ECO:0007669"/>
    <property type="project" value="InterPro"/>
</dbReference>
<keyword evidence="1" id="KW-0808">Transferase</keyword>
<sequence>MDSLSFKHMESLEEIKSCFIIMKQLRSHLIDAETFGLQILHQRESSYHLLAAYKNEDIVGLAGYRYLENLLYGRFLYVDDLIVSSDARNLGLGEKIISFLREEAQSMSCAHLVLDTGMGNALAQRFYFRNDFLPKGIHFSQEI</sequence>
<dbReference type="Pfam" id="PF00583">
    <property type="entry name" value="Acetyltransf_1"/>
    <property type="match status" value="1"/>
</dbReference>
<dbReference type="CDD" id="cd04301">
    <property type="entry name" value="NAT_SF"/>
    <property type="match status" value="1"/>
</dbReference>
<feature type="domain" description="N-acetyltransferase" evidence="3">
    <location>
        <begin position="4"/>
        <end position="143"/>
    </location>
</feature>
<dbReference type="PROSITE" id="PS51186">
    <property type="entry name" value="GNAT"/>
    <property type="match status" value="1"/>
</dbReference>
<dbReference type="EMBL" id="CP095354">
    <property type="protein sequence ID" value="XAG80426.1"/>
    <property type="molecule type" value="Genomic_DNA"/>
</dbReference>
<evidence type="ECO:0000313" key="4">
    <source>
        <dbReference type="EMBL" id="XAG80426.1"/>
    </source>
</evidence>
<proteinExistence type="predicted"/>
<accession>A0AAU6V2N9</accession>
<protein>
    <submittedName>
        <fullName evidence="4">GNAT family N-acetyltransferase</fullName>
    </submittedName>
</protein>
<dbReference type="Gene3D" id="3.40.630.30">
    <property type="match status" value="1"/>
</dbReference>
<evidence type="ECO:0000259" key="3">
    <source>
        <dbReference type="PROSITE" id="PS51186"/>
    </source>
</evidence>
<dbReference type="SUPFAM" id="SSF55729">
    <property type="entry name" value="Acyl-CoA N-acyltransferases (Nat)"/>
    <property type="match status" value="1"/>
</dbReference>
<evidence type="ECO:0000256" key="1">
    <source>
        <dbReference type="ARBA" id="ARBA00022679"/>
    </source>
</evidence>
<name>A0AAU6V2N9_UNCXX</name>
<dbReference type="InterPro" id="IPR000182">
    <property type="entry name" value="GNAT_dom"/>
</dbReference>
<gene>
    <name evidence="4" type="ORF">MRN14_18605</name>
</gene>
<reference evidence="4" key="1">
    <citation type="submission" date="2022-03" db="EMBL/GenBank/DDBJ databases">
        <title>Sea Food Isolates.</title>
        <authorList>
            <person name="Li c."/>
        </authorList>
    </citation>
    <scope>NUCLEOTIDE SEQUENCE</scope>
    <source>
        <strain evidence="4">19NY03SH02</strain>
    </source>
</reference>
<dbReference type="PANTHER" id="PTHR43877:SF2">
    <property type="entry name" value="AMINOALKYLPHOSPHONATE N-ACETYLTRANSFERASE-RELATED"/>
    <property type="match status" value="1"/>
</dbReference>
<dbReference type="PANTHER" id="PTHR43877">
    <property type="entry name" value="AMINOALKYLPHOSPHONATE N-ACETYLTRANSFERASE-RELATED-RELATED"/>
    <property type="match status" value="1"/>
</dbReference>
<dbReference type="InterPro" id="IPR016181">
    <property type="entry name" value="Acyl_CoA_acyltransferase"/>
</dbReference>
<dbReference type="InterPro" id="IPR050832">
    <property type="entry name" value="Bact_Acetyltransf"/>
</dbReference>
<dbReference type="AlphaFoldDB" id="A0AAU6V2N9"/>
<organism evidence="4">
    <name type="scientific">bacterium 19NY03SH02</name>
    <dbReference type="NCBI Taxonomy" id="2920631"/>
    <lineage>
        <taxon>Bacteria</taxon>
    </lineage>
</organism>